<evidence type="ECO:0000313" key="3">
    <source>
        <dbReference type="Proteomes" id="UP000770717"/>
    </source>
</evidence>
<sequence>MQSSDKQPYVVQIRVAYSDHALSLLLWTGGCDPLDVLGWSSNVGGKSPSSPERGGEGEKQGAHFEWVK</sequence>
<accession>A0A8J6K0V2</accession>
<dbReference type="Proteomes" id="UP000770717">
    <property type="component" value="Unassembled WGS sequence"/>
</dbReference>
<feature type="compositionally biased region" description="Basic and acidic residues" evidence="1">
    <location>
        <begin position="53"/>
        <end position="68"/>
    </location>
</feature>
<protein>
    <submittedName>
        <fullName evidence="2">Uncharacterized protein</fullName>
    </submittedName>
</protein>
<gene>
    <name evidence="2" type="ORF">GDO78_003601</name>
</gene>
<evidence type="ECO:0000256" key="1">
    <source>
        <dbReference type="SAM" id="MobiDB-lite"/>
    </source>
</evidence>
<evidence type="ECO:0000313" key="2">
    <source>
        <dbReference type="EMBL" id="KAG9475236.1"/>
    </source>
</evidence>
<proteinExistence type="predicted"/>
<dbReference type="EMBL" id="WNTK01000012">
    <property type="protein sequence ID" value="KAG9475236.1"/>
    <property type="molecule type" value="Genomic_DNA"/>
</dbReference>
<feature type="region of interest" description="Disordered" evidence="1">
    <location>
        <begin position="41"/>
        <end position="68"/>
    </location>
</feature>
<reference evidence="2" key="1">
    <citation type="thesis" date="2020" institute="ProQuest LLC" country="789 East Eisenhower Parkway, Ann Arbor, MI, USA">
        <title>Comparative Genomics and Chromosome Evolution.</title>
        <authorList>
            <person name="Mudd A.B."/>
        </authorList>
    </citation>
    <scope>NUCLEOTIDE SEQUENCE</scope>
    <source>
        <strain evidence="2">HN-11 Male</strain>
        <tissue evidence="2">Kidney and liver</tissue>
    </source>
</reference>
<dbReference type="AlphaFoldDB" id="A0A8J6K0V2"/>
<feature type="compositionally biased region" description="Polar residues" evidence="1">
    <location>
        <begin position="41"/>
        <end position="50"/>
    </location>
</feature>
<comment type="caution">
    <text evidence="2">The sequence shown here is derived from an EMBL/GenBank/DDBJ whole genome shotgun (WGS) entry which is preliminary data.</text>
</comment>
<name>A0A8J6K0V2_ELECQ</name>
<dbReference type="PROSITE" id="PS51257">
    <property type="entry name" value="PROKAR_LIPOPROTEIN"/>
    <property type="match status" value="1"/>
</dbReference>
<keyword evidence="3" id="KW-1185">Reference proteome</keyword>
<organism evidence="2 3">
    <name type="scientific">Eleutherodactylus coqui</name>
    <name type="common">Puerto Rican coqui</name>
    <dbReference type="NCBI Taxonomy" id="57060"/>
    <lineage>
        <taxon>Eukaryota</taxon>
        <taxon>Metazoa</taxon>
        <taxon>Chordata</taxon>
        <taxon>Craniata</taxon>
        <taxon>Vertebrata</taxon>
        <taxon>Euteleostomi</taxon>
        <taxon>Amphibia</taxon>
        <taxon>Batrachia</taxon>
        <taxon>Anura</taxon>
        <taxon>Neobatrachia</taxon>
        <taxon>Hyloidea</taxon>
        <taxon>Eleutherodactylidae</taxon>
        <taxon>Eleutherodactylinae</taxon>
        <taxon>Eleutherodactylus</taxon>
        <taxon>Eleutherodactylus</taxon>
    </lineage>
</organism>